<gene>
    <name evidence="9" type="ordered locus">Namu_5042</name>
</gene>
<dbReference type="SUPFAM" id="SSF143865">
    <property type="entry name" value="CorA soluble domain-like"/>
    <property type="match status" value="1"/>
</dbReference>
<dbReference type="PANTHER" id="PTHR46494">
    <property type="entry name" value="CORA FAMILY METAL ION TRANSPORTER (EUROFUNG)"/>
    <property type="match status" value="1"/>
</dbReference>
<keyword evidence="10" id="KW-1185">Reference proteome</keyword>
<dbReference type="InterPro" id="IPR045863">
    <property type="entry name" value="CorA_TM1_TM2"/>
</dbReference>
<feature type="transmembrane region" description="Helical" evidence="8">
    <location>
        <begin position="276"/>
        <end position="299"/>
    </location>
</feature>
<evidence type="ECO:0000313" key="9">
    <source>
        <dbReference type="EMBL" id="ACV81313.1"/>
    </source>
</evidence>
<dbReference type="OrthoDB" id="4815667at2"/>
<evidence type="ECO:0000256" key="7">
    <source>
        <dbReference type="ARBA" id="ARBA00023136"/>
    </source>
</evidence>
<dbReference type="InterPro" id="IPR045861">
    <property type="entry name" value="CorA_cytoplasmic_dom"/>
</dbReference>
<dbReference type="GO" id="GO:0015087">
    <property type="term" value="F:cobalt ion transmembrane transporter activity"/>
    <property type="evidence" value="ECO:0007669"/>
    <property type="project" value="TreeGrafter"/>
</dbReference>
<keyword evidence="6 8" id="KW-1133">Transmembrane helix</keyword>
<evidence type="ECO:0000256" key="4">
    <source>
        <dbReference type="ARBA" id="ARBA00022475"/>
    </source>
</evidence>
<name>C8XB21_NAKMY</name>
<evidence type="ECO:0000256" key="6">
    <source>
        <dbReference type="ARBA" id="ARBA00022989"/>
    </source>
</evidence>
<dbReference type="Gene3D" id="3.30.460.20">
    <property type="entry name" value="CorA soluble domain-like"/>
    <property type="match status" value="1"/>
</dbReference>
<keyword evidence="3" id="KW-0813">Transport</keyword>
<dbReference type="STRING" id="479431.Namu_5042"/>
<evidence type="ECO:0000256" key="3">
    <source>
        <dbReference type="ARBA" id="ARBA00022448"/>
    </source>
</evidence>
<comment type="subcellular location">
    <subcellularLocation>
        <location evidence="1">Cell membrane</location>
        <topology evidence="1">Multi-pass membrane protein</topology>
    </subcellularLocation>
</comment>
<dbReference type="eggNOG" id="COG0598">
    <property type="taxonomic scope" value="Bacteria"/>
</dbReference>
<reference evidence="9 10" key="2">
    <citation type="journal article" date="2010" name="Stand. Genomic Sci.">
        <title>Complete genome sequence of Nakamurella multipartita type strain (Y-104).</title>
        <authorList>
            <person name="Tice H."/>
            <person name="Mayilraj S."/>
            <person name="Sims D."/>
            <person name="Lapidus A."/>
            <person name="Nolan M."/>
            <person name="Lucas S."/>
            <person name="Glavina Del Rio T."/>
            <person name="Copeland A."/>
            <person name="Cheng J.F."/>
            <person name="Meincke L."/>
            <person name="Bruce D."/>
            <person name="Goodwin L."/>
            <person name="Pitluck S."/>
            <person name="Ivanova N."/>
            <person name="Mavromatis K."/>
            <person name="Ovchinnikova G."/>
            <person name="Pati A."/>
            <person name="Chen A."/>
            <person name="Palaniappan K."/>
            <person name="Land M."/>
            <person name="Hauser L."/>
            <person name="Chang Y.J."/>
            <person name="Jeffries C.D."/>
            <person name="Detter J.C."/>
            <person name="Brettin T."/>
            <person name="Rohde M."/>
            <person name="Goker M."/>
            <person name="Bristow J."/>
            <person name="Eisen J.A."/>
            <person name="Markowitz V."/>
            <person name="Hugenholtz P."/>
            <person name="Kyrpides N.C."/>
            <person name="Klenk H.P."/>
            <person name="Chen F."/>
        </authorList>
    </citation>
    <scope>NUCLEOTIDE SEQUENCE [LARGE SCALE GENOMIC DNA]</scope>
    <source>
        <strain evidence="10">ATCC 700099 / DSM 44233 / CIP 104796 / JCM 9543 / NBRC 105858 / Y-104</strain>
    </source>
</reference>
<evidence type="ECO:0000256" key="1">
    <source>
        <dbReference type="ARBA" id="ARBA00004651"/>
    </source>
</evidence>
<keyword evidence="7 8" id="KW-0472">Membrane</keyword>
<dbReference type="HOGENOM" id="CLU_841484_0_0_11"/>
<feature type="transmembrane region" description="Helical" evidence="8">
    <location>
        <begin position="305"/>
        <end position="325"/>
    </location>
</feature>
<dbReference type="EMBL" id="CP001737">
    <property type="protein sequence ID" value="ACV81313.1"/>
    <property type="molecule type" value="Genomic_DNA"/>
</dbReference>
<dbReference type="InterPro" id="IPR002523">
    <property type="entry name" value="MgTranspt_CorA/ZnTranspt_ZntB"/>
</dbReference>
<evidence type="ECO:0000313" key="10">
    <source>
        <dbReference type="Proteomes" id="UP000002218"/>
    </source>
</evidence>
<dbReference type="Gene3D" id="1.20.58.340">
    <property type="entry name" value="Magnesium transport protein CorA, transmembrane region"/>
    <property type="match status" value="2"/>
</dbReference>
<dbReference type="Proteomes" id="UP000002218">
    <property type="component" value="Chromosome"/>
</dbReference>
<dbReference type="KEGG" id="nml:Namu_5042"/>
<dbReference type="AlphaFoldDB" id="C8XB21"/>
<comment type="similarity">
    <text evidence="2">Belongs to the CorA metal ion transporter (MIT) (TC 1.A.35) family.</text>
</comment>
<dbReference type="PANTHER" id="PTHR46494:SF1">
    <property type="entry name" value="CORA FAMILY METAL ION TRANSPORTER (EUROFUNG)"/>
    <property type="match status" value="1"/>
</dbReference>
<dbReference type="GO" id="GO:0005886">
    <property type="term" value="C:plasma membrane"/>
    <property type="evidence" value="ECO:0007669"/>
    <property type="project" value="UniProtKB-SubCell"/>
</dbReference>
<protein>
    <submittedName>
        <fullName evidence="9">Mg2 transporter protein CorA family protein</fullName>
    </submittedName>
</protein>
<accession>C8XB21</accession>
<keyword evidence="5 8" id="KW-0812">Transmembrane</keyword>
<dbReference type="GO" id="GO:0015095">
    <property type="term" value="F:magnesium ion transmembrane transporter activity"/>
    <property type="evidence" value="ECO:0007669"/>
    <property type="project" value="TreeGrafter"/>
</dbReference>
<dbReference type="GO" id="GO:0000287">
    <property type="term" value="F:magnesium ion binding"/>
    <property type="evidence" value="ECO:0007669"/>
    <property type="project" value="TreeGrafter"/>
</dbReference>
<sequence>MDVRFVRTSVADDGPVLTEHAVAELPQLLARTDGVTWVDVPTWDAQAEQVLTEVFGFHPLAIRDCRERNQVPKVHVYPGHVFLVLHAPHPGHGGHVHFVELDQFIGTNFLVTTHGPLNPAVDPAAATVETSSLIHRLESGRLRPTAAYELSHGLTSSLTGRLRTMIASLTQEVWGLEQRVTGGHLGDAEQFLEEMFRARHGLLAVETIASLSREVYARMAKIEAFGPAGELLLEDSVDQFERLRSMAHGQKEYLVGTIEFYQARTNTKMTIAAERLAVIAAVTLPITALSSIYGMNVIVNDETHYGQLAILLTIMLAMSISLLIWSKRKGWW</sequence>
<organism evidence="9 10">
    <name type="scientific">Nakamurella multipartita (strain ATCC 700099 / DSM 44233 / CIP 104796 / JCM 9543 / NBRC 105858 / Y-104)</name>
    <name type="common">Microsphaera multipartita</name>
    <dbReference type="NCBI Taxonomy" id="479431"/>
    <lineage>
        <taxon>Bacteria</taxon>
        <taxon>Bacillati</taxon>
        <taxon>Actinomycetota</taxon>
        <taxon>Actinomycetes</taxon>
        <taxon>Nakamurellales</taxon>
        <taxon>Nakamurellaceae</taxon>
        <taxon>Nakamurella</taxon>
    </lineage>
</organism>
<keyword evidence="4" id="KW-1003">Cell membrane</keyword>
<dbReference type="GO" id="GO:0050897">
    <property type="term" value="F:cobalt ion binding"/>
    <property type="evidence" value="ECO:0007669"/>
    <property type="project" value="TreeGrafter"/>
</dbReference>
<reference evidence="10" key="1">
    <citation type="submission" date="2009-09" db="EMBL/GenBank/DDBJ databases">
        <title>The complete genome of Nakamurella multipartita DSM 44233.</title>
        <authorList>
            <consortium name="US DOE Joint Genome Institute (JGI-PGF)"/>
            <person name="Lucas S."/>
            <person name="Copeland A."/>
            <person name="Lapidus A."/>
            <person name="Glavina del Rio T."/>
            <person name="Dalin E."/>
            <person name="Tice H."/>
            <person name="Bruce D."/>
            <person name="Goodwin L."/>
            <person name="Pitluck S."/>
            <person name="Kyrpides N."/>
            <person name="Mavromatis K."/>
            <person name="Ivanova N."/>
            <person name="Ovchinnikova G."/>
            <person name="Sims D."/>
            <person name="Meincke L."/>
            <person name="Brettin T."/>
            <person name="Detter J.C."/>
            <person name="Han C."/>
            <person name="Larimer F."/>
            <person name="Land M."/>
            <person name="Hauser L."/>
            <person name="Markowitz V."/>
            <person name="Cheng J.-F."/>
            <person name="Hugenholtz P."/>
            <person name="Woyke T."/>
            <person name="Wu D."/>
            <person name="Klenk H.-P."/>
            <person name="Eisen J.A."/>
        </authorList>
    </citation>
    <scope>NUCLEOTIDE SEQUENCE [LARGE SCALE GENOMIC DNA]</scope>
    <source>
        <strain evidence="10">ATCC 700099 / DSM 44233 / CIP 104796 / JCM 9543 / NBRC 105858 / Y-104</strain>
    </source>
</reference>
<dbReference type="Pfam" id="PF01544">
    <property type="entry name" value="CorA"/>
    <property type="match status" value="1"/>
</dbReference>
<evidence type="ECO:0000256" key="2">
    <source>
        <dbReference type="ARBA" id="ARBA00009765"/>
    </source>
</evidence>
<proteinExistence type="inferred from homology"/>
<evidence type="ECO:0000256" key="5">
    <source>
        <dbReference type="ARBA" id="ARBA00022692"/>
    </source>
</evidence>
<evidence type="ECO:0000256" key="8">
    <source>
        <dbReference type="SAM" id="Phobius"/>
    </source>
</evidence>
<dbReference type="RefSeq" id="WP_015750121.1">
    <property type="nucleotide sequence ID" value="NC_013235.1"/>
</dbReference>
<dbReference type="CDD" id="cd12822">
    <property type="entry name" value="TmCorA-like"/>
    <property type="match status" value="1"/>
</dbReference>
<dbReference type="SUPFAM" id="SSF144083">
    <property type="entry name" value="Magnesium transport protein CorA, transmembrane region"/>
    <property type="match status" value="1"/>
</dbReference>
<dbReference type="InParanoid" id="C8XB21"/>